<dbReference type="InterPro" id="IPR001701">
    <property type="entry name" value="Glyco_hydro_9"/>
</dbReference>
<feature type="compositionally biased region" description="Low complexity" evidence="10">
    <location>
        <begin position="8"/>
        <end position="21"/>
    </location>
</feature>
<evidence type="ECO:0000256" key="6">
    <source>
        <dbReference type="ARBA" id="ARBA00023295"/>
    </source>
</evidence>
<dbReference type="PROSITE" id="PS00592">
    <property type="entry name" value="GH9_2"/>
    <property type="match status" value="1"/>
</dbReference>
<evidence type="ECO:0000256" key="10">
    <source>
        <dbReference type="SAM" id="MobiDB-lite"/>
    </source>
</evidence>
<accession>A0A388M5W9</accession>
<protein>
    <recommendedName>
        <fullName evidence="9">Endoglucanase</fullName>
        <ecNumber evidence="9">3.2.1.4</ecNumber>
    </recommendedName>
</protein>
<evidence type="ECO:0000256" key="7">
    <source>
        <dbReference type="ARBA" id="ARBA00023326"/>
    </source>
</evidence>
<name>A0A388M5W9_CHABU</name>
<evidence type="ECO:0000313" key="14">
    <source>
        <dbReference type="Proteomes" id="UP000265515"/>
    </source>
</evidence>
<keyword evidence="11" id="KW-0472">Membrane</keyword>
<evidence type="ECO:0000259" key="12">
    <source>
        <dbReference type="Pfam" id="PF00759"/>
    </source>
</evidence>
<dbReference type="InterPro" id="IPR018221">
    <property type="entry name" value="Glyco_hydro_9_His_AS"/>
</dbReference>
<sequence length="749" mass="81583">MEGTAVGASASSSSRSSRSAAKSGNLLVDIPSRSGFAGPSEASSSSGGFVRARGDDGDGGSVSAARSTRRGGPMRDTRRLMTDTRGAMGGSELPSLGGGGDAFAAESMKEAHRGHGRQVPLNPPPGEDQQWDTSATPAAHAAHVRQSSYVVAGGAALSGGKIVTTIFDLDEMYGPEISTWQRSSRRVSAFCSPLCCCCCRPNYRQSRKRPPLHKYLCLSLLALLLAVACGYGGWRAFLSVRKMVRARSSRFQIDRDGYRVARSKSLLFLEAQRSGKLPPDNRVPWRGDSGLMDGDDVGRDLSGGYYDAGDNVKFHFPMAFTMTMLSWSVAEYGTAFGDDLRPALLAIKWGTDYLLRSWDRDSQVLFVQVGDPVSDHNCWERPETMSTKRTTYSVSALSPGSDVAGEVSASLAAASIAFTSFALQRQIQNQTEAYSPDIGVDDEYIKSLLQTSSELCDFAMRYQARYSESVPAAELYNSTSGYQDEILWCNAWHYRATGNSSYLEYLTSAAVQKNIYDISEMNWDNKMAGVSVLLATLEPRLKADLTPGMARGVRKFANLAEVFVCSHSNGSGHLTPAGLLWTRPWNPIQYSATAAFLVQVYSDHLSSSGAEFDPEWCGTSSVRQSHAWVRSQAEYVLGKNDEKMSYMVGFGKKFPRYVHHRGASIGLPGLNSQPEAYTCQGGKEYWYNSKKPNPNVIEGAIVGGPDQNDKFKDSRSNFYGNEPTLYNAGCFAGVFARLSDPTYRGISVL</sequence>
<feature type="domain" description="Glycoside hydrolase family 9" evidence="12">
    <location>
        <begin position="258"/>
        <end position="734"/>
    </location>
</feature>
<keyword evidence="4 9" id="KW-0136">Cellulose degradation</keyword>
<feature type="compositionally biased region" description="Low complexity" evidence="10">
    <location>
        <begin position="34"/>
        <end position="51"/>
    </location>
</feature>
<feature type="region of interest" description="Disordered" evidence="10">
    <location>
        <begin position="1"/>
        <end position="96"/>
    </location>
</feature>
<dbReference type="EC" id="3.2.1.4" evidence="9"/>
<dbReference type="Proteomes" id="UP000265515">
    <property type="component" value="Unassembled WGS sequence"/>
</dbReference>
<keyword evidence="6 8" id="KW-0326">Glycosidase</keyword>
<evidence type="ECO:0000256" key="8">
    <source>
        <dbReference type="PROSITE-ProRule" id="PRU10059"/>
    </source>
</evidence>
<dbReference type="InterPro" id="IPR008928">
    <property type="entry name" value="6-hairpin_glycosidase_sf"/>
</dbReference>
<evidence type="ECO:0000256" key="4">
    <source>
        <dbReference type="ARBA" id="ARBA00023001"/>
    </source>
</evidence>
<evidence type="ECO:0000313" key="13">
    <source>
        <dbReference type="EMBL" id="GBG89951.1"/>
    </source>
</evidence>
<dbReference type="STRING" id="69332.A0A388M5W9"/>
<reference evidence="13 14" key="1">
    <citation type="journal article" date="2018" name="Cell">
        <title>The Chara Genome: Secondary Complexity and Implications for Plant Terrestrialization.</title>
        <authorList>
            <person name="Nishiyama T."/>
            <person name="Sakayama H."/>
            <person name="Vries J.D."/>
            <person name="Buschmann H."/>
            <person name="Saint-Marcoux D."/>
            <person name="Ullrich K.K."/>
            <person name="Haas F.B."/>
            <person name="Vanderstraeten L."/>
            <person name="Becker D."/>
            <person name="Lang D."/>
            <person name="Vosolsobe S."/>
            <person name="Rombauts S."/>
            <person name="Wilhelmsson P.K.I."/>
            <person name="Janitza P."/>
            <person name="Kern R."/>
            <person name="Heyl A."/>
            <person name="Rumpler F."/>
            <person name="Villalobos L.I.A.C."/>
            <person name="Clay J.M."/>
            <person name="Skokan R."/>
            <person name="Toyoda A."/>
            <person name="Suzuki Y."/>
            <person name="Kagoshima H."/>
            <person name="Schijlen E."/>
            <person name="Tajeshwar N."/>
            <person name="Catarino B."/>
            <person name="Hetherington A.J."/>
            <person name="Saltykova A."/>
            <person name="Bonnot C."/>
            <person name="Breuninger H."/>
            <person name="Symeonidi A."/>
            <person name="Radhakrishnan G.V."/>
            <person name="Van Nieuwerburgh F."/>
            <person name="Deforce D."/>
            <person name="Chang C."/>
            <person name="Karol K.G."/>
            <person name="Hedrich R."/>
            <person name="Ulvskov P."/>
            <person name="Glockner G."/>
            <person name="Delwiche C.F."/>
            <person name="Petrasek J."/>
            <person name="Van de Peer Y."/>
            <person name="Friml J."/>
            <person name="Beilby M."/>
            <person name="Dolan L."/>
            <person name="Kohara Y."/>
            <person name="Sugano S."/>
            <person name="Fujiyama A."/>
            <person name="Delaux P.-M."/>
            <person name="Quint M."/>
            <person name="TheiBen G."/>
            <person name="Hagemann M."/>
            <person name="Harholt J."/>
            <person name="Dunand C."/>
            <person name="Zachgo S."/>
            <person name="Langdale J."/>
            <person name="Maumus F."/>
            <person name="Straeten D.V.D."/>
            <person name="Gould S.B."/>
            <person name="Rensing S.A."/>
        </authorList>
    </citation>
    <scope>NUCLEOTIDE SEQUENCE [LARGE SCALE GENOMIC DNA]</scope>
    <source>
        <strain evidence="13 14">S276</strain>
    </source>
</reference>
<dbReference type="GO" id="GO:0030245">
    <property type="term" value="P:cellulose catabolic process"/>
    <property type="evidence" value="ECO:0007669"/>
    <property type="project" value="UniProtKB-KW"/>
</dbReference>
<evidence type="ECO:0000256" key="5">
    <source>
        <dbReference type="ARBA" id="ARBA00023277"/>
    </source>
</evidence>
<evidence type="ECO:0000256" key="11">
    <source>
        <dbReference type="SAM" id="Phobius"/>
    </source>
</evidence>
<dbReference type="EMBL" id="BFEA01000774">
    <property type="protein sequence ID" value="GBG89951.1"/>
    <property type="molecule type" value="Genomic_DNA"/>
</dbReference>
<keyword evidence="11" id="KW-0812">Transmembrane</keyword>
<feature type="region of interest" description="Disordered" evidence="10">
    <location>
        <begin position="113"/>
        <end position="138"/>
    </location>
</feature>
<dbReference type="SUPFAM" id="SSF48208">
    <property type="entry name" value="Six-hairpin glycosidases"/>
    <property type="match status" value="1"/>
</dbReference>
<dbReference type="AlphaFoldDB" id="A0A388M5W9"/>
<evidence type="ECO:0000256" key="1">
    <source>
        <dbReference type="ARBA" id="ARBA00000966"/>
    </source>
</evidence>
<gene>
    <name evidence="13" type="ORF">CBR_g50041</name>
</gene>
<dbReference type="Gene3D" id="1.50.10.10">
    <property type="match status" value="1"/>
</dbReference>
<evidence type="ECO:0000256" key="2">
    <source>
        <dbReference type="ARBA" id="ARBA00007072"/>
    </source>
</evidence>
<keyword evidence="11" id="KW-1133">Transmembrane helix</keyword>
<keyword evidence="7 8" id="KW-0624">Polysaccharide degradation</keyword>
<dbReference type="GO" id="GO:0008810">
    <property type="term" value="F:cellulase activity"/>
    <property type="evidence" value="ECO:0007669"/>
    <property type="project" value="UniProtKB-EC"/>
</dbReference>
<dbReference type="Gramene" id="GBG89951">
    <property type="protein sequence ID" value="GBG89951"/>
    <property type="gene ID" value="CBR_g50041"/>
</dbReference>
<keyword evidence="14" id="KW-1185">Reference proteome</keyword>
<proteinExistence type="inferred from homology"/>
<keyword evidence="5 8" id="KW-0119">Carbohydrate metabolism</keyword>
<comment type="similarity">
    <text evidence="2 8 9">Belongs to the glycosyl hydrolase 9 (cellulase E) family.</text>
</comment>
<organism evidence="13 14">
    <name type="scientific">Chara braunii</name>
    <name type="common">Braun's stonewort</name>
    <dbReference type="NCBI Taxonomy" id="69332"/>
    <lineage>
        <taxon>Eukaryota</taxon>
        <taxon>Viridiplantae</taxon>
        <taxon>Streptophyta</taxon>
        <taxon>Charophyceae</taxon>
        <taxon>Charales</taxon>
        <taxon>Characeae</taxon>
        <taxon>Chara</taxon>
    </lineage>
</organism>
<evidence type="ECO:0000256" key="9">
    <source>
        <dbReference type="RuleBase" id="RU361166"/>
    </source>
</evidence>
<comment type="catalytic activity">
    <reaction evidence="1 9">
        <text>Endohydrolysis of (1-&gt;4)-beta-D-glucosidic linkages in cellulose, lichenin and cereal beta-D-glucans.</text>
        <dbReference type="EC" id="3.2.1.4"/>
    </reaction>
</comment>
<feature type="compositionally biased region" description="Basic and acidic residues" evidence="10">
    <location>
        <begin position="73"/>
        <end position="82"/>
    </location>
</feature>
<dbReference type="OMA" id="ETNGPHM"/>
<feature type="active site" evidence="8">
    <location>
        <position position="659"/>
    </location>
</feature>
<dbReference type="PANTHER" id="PTHR22298">
    <property type="entry name" value="ENDO-1,4-BETA-GLUCANASE"/>
    <property type="match status" value="1"/>
</dbReference>
<feature type="transmembrane region" description="Helical" evidence="11">
    <location>
        <begin position="215"/>
        <end position="234"/>
    </location>
</feature>
<dbReference type="InterPro" id="IPR012341">
    <property type="entry name" value="6hp_glycosidase-like_sf"/>
</dbReference>
<keyword evidence="3 8" id="KW-0378">Hydrolase</keyword>
<comment type="caution">
    <text evidence="13">The sequence shown here is derived from an EMBL/GenBank/DDBJ whole genome shotgun (WGS) entry which is preliminary data.</text>
</comment>
<dbReference type="Pfam" id="PF00759">
    <property type="entry name" value="Glyco_hydro_9"/>
    <property type="match status" value="1"/>
</dbReference>
<evidence type="ECO:0000256" key="3">
    <source>
        <dbReference type="ARBA" id="ARBA00022801"/>
    </source>
</evidence>
<dbReference type="OrthoDB" id="10257085at2759"/>